<evidence type="ECO:0000313" key="13">
    <source>
        <dbReference type="EMBL" id="KDR18351.1"/>
    </source>
</evidence>
<comment type="function">
    <text evidence="10">Cadherins are calcium-dependent cell adhesion proteins. They preferentially interact with themselves in a homophilic manner in connecting cells.</text>
</comment>
<dbReference type="GO" id="GO:0016477">
    <property type="term" value="P:cell migration"/>
    <property type="evidence" value="ECO:0007669"/>
    <property type="project" value="TreeGrafter"/>
</dbReference>
<feature type="domain" description="Cadherin" evidence="12">
    <location>
        <begin position="337"/>
        <end position="453"/>
    </location>
</feature>
<dbReference type="eggNOG" id="KOG3594">
    <property type="taxonomic scope" value="Eukaryota"/>
</dbReference>
<evidence type="ECO:0000256" key="6">
    <source>
        <dbReference type="ARBA" id="ARBA00022837"/>
    </source>
</evidence>
<dbReference type="AlphaFoldDB" id="A0A067R7B7"/>
<keyword evidence="3" id="KW-0812">Transmembrane</keyword>
<dbReference type="CDD" id="cd11304">
    <property type="entry name" value="Cadherin_repeat"/>
    <property type="match status" value="4"/>
</dbReference>
<keyword evidence="5" id="KW-0677">Repeat</keyword>
<dbReference type="InterPro" id="IPR039808">
    <property type="entry name" value="Cadherin"/>
</dbReference>
<dbReference type="FunFam" id="2.60.40.60:FF:000098">
    <property type="entry name" value="cadherin-23 isoform X1"/>
    <property type="match status" value="1"/>
</dbReference>
<feature type="domain" description="Cadherin" evidence="12">
    <location>
        <begin position="454"/>
        <end position="560"/>
    </location>
</feature>
<organism evidence="13 14">
    <name type="scientific">Zootermopsis nevadensis</name>
    <name type="common">Dampwood termite</name>
    <dbReference type="NCBI Taxonomy" id="136037"/>
    <lineage>
        <taxon>Eukaryota</taxon>
        <taxon>Metazoa</taxon>
        <taxon>Ecdysozoa</taxon>
        <taxon>Arthropoda</taxon>
        <taxon>Hexapoda</taxon>
        <taxon>Insecta</taxon>
        <taxon>Pterygota</taxon>
        <taxon>Neoptera</taxon>
        <taxon>Polyneoptera</taxon>
        <taxon>Dictyoptera</taxon>
        <taxon>Blattodea</taxon>
        <taxon>Blattoidea</taxon>
        <taxon>Termitoidae</taxon>
        <taxon>Termopsidae</taxon>
        <taxon>Zootermopsis</taxon>
    </lineage>
</organism>
<evidence type="ECO:0000256" key="3">
    <source>
        <dbReference type="ARBA" id="ARBA00022692"/>
    </source>
</evidence>
<reference evidence="13 14" key="1">
    <citation type="journal article" date="2014" name="Nat. Commun.">
        <title>Molecular traces of alternative social organization in a termite genome.</title>
        <authorList>
            <person name="Terrapon N."/>
            <person name="Li C."/>
            <person name="Robertson H.M."/>
            <person name="Ji L."/>
            <person name="Meng X."/>
            <person name="Booth W."/>
            <person name="Chen Z."/>
            <person name="Childers C.P."/>
            <person name="Glastad K.M."/>
            <person name="Gokhale K."/>
            <person name="Gowin J."/>
            <person name="Gronenberg W."/>
            <person name="Hermansen R.A."/>
            <person name="Hu H."/>
            <person name="Hunt B.G."/>
            <person name="Huylmans A.K."/>
            <person name="Khalil S.M."/>
            <person name="Mitchell R.D."/>
            <person name="Munoz-Torres M.C."/>
            <person name="Mustard J.A."/>
            <person name="Pan H."/>
            <person name="Reese J.T."/>
            <person name="Scharf M.E."/>
            <person name="Sun F."/>
            <person name="Vogel H."/>
            <person name="Xiao J."/>
            <person name="Yang W."/>
            <person name="Yang Z."/>
            <person name="Yang Z."/>
            <person name="Zhou J."/>
            <person name="Zhu J."/>
            <person name="Brent C.S."/>
            <person name="Elsik C.G."/>
            <person name="Goodisman M.A."/>
            <person name="Liberles D.A."/>
            <person name="Roe R.M."/>
            <person name="Vargo E.L."/>
            <person name="Vilcinskas A."/>
            <person name="Wang J."/>
            <person name="Bornberg-Bauer E."/>
            <person name="Korb J."/>
            <person name="Zhang G."/>
            <person name="Liebig J."/>
        </authorList>
    </citation>
    <scope>NUCLEOTIDE SEQUENCE [LARGE SCALE GENOMIC DNA]</scope>
    <source>
        <tissue evidence="13">Whole organism</tissue>
    </source>
</reference>
<dbReference type="PROSITE" id="PS00232">
    <property type="entry name" value="CADHERIN_1"/>
    <property type="match status" value="2"/>
</dbReference>
<dbReference type="GO" id="GO:0045296">
    <property type="term" value="F:cadherin binding"/>
    <property type="evidence" value="ECO:0007669"/>
    <property type="project" value="TreeGrafter"/>
</dbReference>
<dbReference type="OMA" id="NMIDAQD"/>
<evidence type="ECO:0000256" key="4">
    <source>
        <dbReference type="ARBA" id="ARBA00022729"/>
    </source>
</evidence>
<dbReference type="InParanoid" id="A0A067R7B7"/>
<evidence type="ECO:0000256" key="9">
    <source>
        <dbReference type="ARBA" id="ARBA00023136"/>
    </source>
</evidence>
<keyword evidence="7" id="KW-0130">Cell adhesion</keyword>
<dbReference type="InterPro" id="IPR002126">
    <property type="entry name" value="Cadherin-like_dom"/>
</dbReference>
<dbReference type="GO" id="GO:0016342">
    <property type="term" value="C:catenin complex"/>
    <property type="evidence" value="ECO:0007669"/>
    <property type="project" value="TreeGrafter"/>
</dbReference>
<dbReference type="EMBL" id="KK852692">
    <property type="protein sequence ID" value="KDR18351.1"/>
    <property type="molecule type" value="Genomic_DNA"/>
</dbReference>
<keyword evidence="4" id="KW-0732">Signal</keyword>
<feature type="domain" description="Cadherin" evidence="12">
    <location>
        <begin position="235"/>
        <end position="336"/>
    </location>
</feature>
<keyword evidence="2" id="KW-1003">Cell membrane</keyword>
<dbReference type="GO" id="GO:0005509">
    <property type="term" value="F:calcium ion binding"/>
    <property type="evidence" value="ECO:0007669"/>
    <property type="project" value="UniProtKB-UniRule"/>
</dbReference>
<dbReference type="SUPFAM" id="SSF49313">
    <property type="entry name" value="Cadherin-like"/>
    <property type="match status" value="4"/>
</dbReference>
<dbReference type="GO" id="GO:0008013">
    <property type="term" value="F:beta-catenin binding"/>
    <property type="evidence" value="ECO:0007669"/>
    <property type="project" value="TreeGrafter"/>
</dbReference>
<evidence type="ECO:0000256" key="2">
    <source>
        <dbReference type="ARBA" id="ARBA00022475"/>
    </source>
</evidence>
<keyword evidence="9" id="KW-0472">Membrane</keyword>
<keyword evidence="14" id="KW-1185">Reference proteome</keyword>
<dbReference type="STRING" id="136037.A0A067R7B7"/>
<evidence type="ECO:0000256" key="5">
    <source>
        <dbReference type="ARBA" id="ARBA00022737"/>
    </source>
</evidence>
<evidence type="ECO:0000259" key="12">
    <source>
        <dbReference type="PROSITE" id="PS50268"/>
    </source>
</evidence>
<dbReference type="Proteomes" id="UP000027135">
    <property type="component" value="Unassembled WGS sequence"/>
</dbReference>
<keyword evidence="8" id="KW-1133">Transmembrane helix</keyword>
<feature type="domain" description="Cadherin" evidence="12">
    <location>
        <begin position="107"/>
        <end position="219"/>
    </location>
</feature>
<evidence type="ECO:0000256" key="11">
    <source>
        <dbReference type="PROSITE-ProRule" id="PRU00043"/>
    </source>
</evidence>
<evidence type="ECO:0000313" key="14">
    <source>
        <dbReference type="Proteomes" id="UP000027135"/>
    </source>
</evidence>
<evidence type="ECO:0000256" key="8">
    <source>
        <dbReference type="ARBA" id="ARBA00022989"/>
    </source>
</evidence>
<sequence length="591" mass="65655">MRMLLVPVDAKIGSAIYRLRGTDSDFDFPLEFDIIGAGAEPVVRIENLPCTRNHSFCEANVLLARPLELGRVYDLRIRLRDTRGDTTSVRCTIRPTNSSTPIDTIFPHLPLLVVVPENTKVGTELDYVIARKNPKNTRHVGLELRGSPNFAMRQSLASPDTVNGTIILNGELDFEKQSMYTMTVYAVDAYAEPDTDTRNLAGFILAVAVQDVQDIPPIFTSVPPVTVLNNTLQEGDVVLTVCAEDGDKGSPRELRYGIVSEGNPFTPFFDIDEKTGKLSLVKPLKDLRKITQPFQPILLTIMAEEVKTGVNEPLAMSSTVQLALIMAEPDNTPPYFDSERYVTWMDENSPQGNALIFNDPYIAEIRDDDVGKNAVFSISLGNNNGTFEVAPTVGETRANFVIRVRNNSLLDYEKRHFVVFTIHAREVGPRTSLWSSAQVTVYLRDQNDNSPVFRDTIYRAELTENATAGTRVTQVAADDVDEGDNGEIAYTSVLRDNNSLQIDNKSGWITVKTNMHIFDRESAKEFQLYVVAADRNGKGNSATATLIIAVLDVNDHTPSFIRSDYEFVLAKDLMSLNSPAVITVRFYISTP</sequence>
<dbReference type="PRINTS" id="PR00205">
    <property type="entry name" value="CADHERIN"/>
</dbReference>
<dbReference type="GO" id="GO:0060429">
    <property type="term" value="P:epithelium development"/>
    <property type="evidence" value="ECO:0007669"/>
    <property type="project" value="UniProtKB-ARBA"/>
</dbReference>
<dbReference type="PROSITE" id="PS50268">
    <property type="entry name" value="CADHERIN_2"/>
    <property type="match status" value="4"/>
</dbReference>
<name>A0A067R7B7_ZOONE</name>
<keyword evidence="6 11" id="KW-0106">Calcium</keyword>
<evidence type="ECO:0000256" key="10">
    <source>
        <dbReference type="ARBA" id="ARBA00059331"/>
    </source>
</evidence>
<accession>A0A067R7B7</accession>
<dbReference type="PANTHER" id="PTHR24027:SF438">
    <property type="entry name" value="CADHERIN 23"/>
    <property type="match status" value="1"/>
</dbReference>
<evidence type="ECO:0000256" key="1">
    <source>
        <dbReference type="ARBA" id="ARBA00004251"/>
    </source>
</evidence>
<dbReference type="PANTHER" id="PTHR24027">
    <property type="entry name" value="CADHERIN-23"/>
    <property type="match status" value="1"/>
</dbReference>
<evidence type="ECO:0000256" key="7">
    <source>
        <dbReference type="ARBA" id="ARBA00022889"/>
    </source>
</evidence>
<comment type="subcellular location">
    <subcellularLocation>
        <location evidence="1">Cell membrane</location>
        <topology evidence="1">Single-pass type I membrane protein</topology>
    </subcellularLocation>
</comment>
<proteinExistence type="predicted"/>
<dbReference type="Pfam" id="PF00028">
    <property type="entry name" value="Cadherin"/>
    <property type="match status" value="1"/>
</dbReference>
<dbReference type="Gene3D" id="2.60.40.60">
    <property type="entry name" value="Cadherins"/>
    <property type="match status" value="4"/>
</dbReference>
<dbReference type="GO" id="GO:0009653">
    <property type="term" value="P:anatomical structure morphogenesis"/>
    <property type="evidence" value="ECO:0007669"/>
    <property type="project" value="UniProtKB-ARBA"/>
</dbReference>
<dbReference type="InterPro" id="IPR020894">
    <property type="entry name" value="Cadherin_CS"/>
</dbReference>
<gene>
    <name evidence="13" type="ORF">L798_07233</name>
</gene>
<dbReference type="InterPro" id="IPR015919">
    <property type="entry name" value="Cadherin-like_sf"/>
</dbReference>
<dbReference type="GO" id="GO:0007156">
    <property type="term" value="P:homophilic cell adhesion via plasma membrane adhesion molecules"/>
    <property type="evidence" value="ECO:0007669"/>
    <property type="project" value="InterPro"/>
</dbReference>
<protein>
    <submittedName>
        <fullName evidence="13">Cadherin-86C</fullName>
    </submittedName>
</protein>
<dbReference type="SMART" id="SM00112">
    <property type="entry name" value="CA"/>
    <property type="match status" value="4"/>
</dbReference>
<dbReference type="FunFam" id="2.60.40.60:FF:000020">
    <property type="entry name" value="Dachsous cadherin-related 1b"/>
    <property type="match status" value="1"/>
</dbReference>